<keyword evidence="2" id="KW-1185">Reference proteome</keyword>
<comment type="caution">
    <text evidence="1">The sequence shown here is derived from an EMBL/GenBank/DDBJ whole genome shotgun (WGS) entry which is preliminary data.</text>
</comment>
<reference evidence="1" key="1">
    <citation type="submission" date="2023-04" db="EMBL/GenBank/DDBJ databases">
        <title>Draft Genome sequencing of Naganishia species isolated from polar environments using Oxford Nanopore Technology.</title>
        <authorList>
            <person name="Leo P."/>
            <person name="Venkateswaran K."/>
        </authorList>
    </citation>
    <scope>NUCLEOTIDE SEQUENCE</scope>
    <source>
        <strain evidence="1">MNA-CCFEE 5425</strain>
    </source>
</reference>
<name>A0ACC2XG06_9TREE</name>
<evidence type="ECO:0000313" key="2">
    <source>
        <dbReference type="Proteomes" id="UP001243375"/>
    </source>
</evidence>
<proteinExistence type="predicted"/>
<sequence>MQHTNASSVSSFSGSLIRKSSQKTYGRRGRAYAAVKEDHARDENEAESSKQQPSEIRSNGETRKSDLESASHNGVSASTDETERPMSLDSEEDPARNRKRSRLEVNDRLKTAPAAALSGMSTKRRRVAANDMTVSPPRLGPTKPVPRQVTTPSSDLSELSSESENTDVESTPKAVRQHPAPEYRKAEQETTKYQGVINQPHRPPTTYGADAKVGRIRPPAPITPPTSRTFLPAINSTTENSNGTQPAKFPARKKARMLSRAESFGRKEAQKDQQDPVIAGAVGESDQAVSPKHHESQSISTFAPHSSTIPTTPRRSLVRSSTLASLDISPSKQRGALARTSSMPLSPVKNSVFVSAQLAEPARNFGVPGNVIPPARRTYGKIQRFNSLTTEVISQPPPVTDEMGTQLSPIPQSSVPNSDDALSSPSRPLMESRESYAELVKRLEMDDEEELQDREELDGSMDYLRNAQSLAELRSKGENRKFMDDLTWLFDGLSDDVLSVRRSSAIDVLKKMSDPGWFDRLRICSQVEQIYIRLAAGRELATDVGSDLAFLEYLTYIARVPNALISILGNHRDSVIDFALHVLHTPSVTFNVTTTSNKRKPSPALTAVSTLRVSLGLTDAQNNALSADAMAMVAVSIITGHSIAGHIEPLHVSTQERLCAAIVERLRQCLKILPERMELFEKSLDLFPDGTDVDFAFIAEAVEALSVMRNAWPHMRARLESRHFDLATDLSNLLLVMQFVEVPLITEKQELACQLLVAPTLSSKSWCIAILKGAAPAALVFRLLVSSGCLSDVMDTTDSGRKSDDLVADEPNDTVKDRGKEIALPLGLLYNLMDVAENSGEALLLQSELSLNCSSTPLCLRQCRCNDRKTGVNLLCDVFNRQQDKRTDHPSAAFLAGYLTLLFTKVLDRRSCRDAILTFVQGPNQQDKLAVLQDCLCQFADVYESAQLRLEKVLPSNAEEGGFNANEEEEIERTIKAGLKILQSISLA</sequence>
<dbReference type="EMBL" id="JASBWU010000004">
    <property type="protein sequence ID" value="KAJ9122374.1"/>
    <property type="molecule type" value="Genomic_DNA"/>
</dbReference>
<accession>A0ACC2XG06</accession>
<organism evidence="1 2">
    <name type="scientific">Naganishia vaughanmartiniae</name>
    <dbReference type="NCBI Taxonomy" id="1424756"/>
    <lineage>
        <taxon>Eukaryota</taxon>
        <taxon>Fungi</taxon>
        <taxon>Dikarya</taxon>
        <taxon>Basidiomycota</taxon>
        <taxon>Agaricomycotina</taxon>
        <taxon>Tremellomycetes</taxon>
        <taxon>Filobasidiales</taxon>
        <taxon>Filobasidiaceae</taxon>
        <taxon>Naganishia</taxon>
    </lineage>
</organism>
<evidence type="ECO:0000313" key="1">
    <source>
        <dbReference type="EMBL" id="KAJ9122374.1"/>
    </source>
</evidence>
<protein>
    <submittedName>
        <fullName evidence="1">Uncharacterized protein</fullName>
    </submittedName>
</protein>
<gene>
    <name evidence="1" type="ORF">QFC22_001796</name>
</gene>
<dbReference type="Proteomes" id="UP001243375">
    <property type="component" value="Unassembled WGS sequence"/>
</dbReference>